<dbReference type="KEGG" id="cmaq:H0S70_07185"/>
<organism evidence="1 2">
    <name type="scientific">Chryseobacterium manosquense</name>
    <dbReference type="NCBI Taxonomy" id="2754694"/>
    <lineage>
        <taxon>Bacteria</taxon>
        <taxon>Pseudomonadati</taxon>
        <taxon>Bacteroidota</taxon>
        <taxon>Flavobacteriia</taxon>
        <taxon>Flavobacteriales</taxon>
        <taxon>Weeksellaceae</taxon>
        <taxon>Chryseobacterium group</taxon>
        <taxon>Chryseobacterium</taxon>
    </lineage>
</organism>
<evidence type="ECO:0000313" key="2">
    <source>
        <dbReference type="Proteomes" id="UP000516438"/>
    </source>
</evidence>
<dbReference type="EMBL" id="CP060203">
    <property type="protein sequence ID" value="QNS40189.1"/>
    <property type="molecule type" value="Genomic_DNA"/>
</dbReference>
<keyword evidence="2" id="KW-1185">Reference proteome</keyword>
<proteinExistence type="predicted"/>
<protein>
    <recommendedName>
        <fullName evidence="3">HK97 gp10 family phage protein</fullName>
    </recommendedName>
</protein>
<evidence type="ECO:0000313" key="1">
    <source>
        <dbReference type="EMBL" id="QNS40189.1"/>
    </source>
</evidence>
<evidence type="ECO:0008006" key="3">
    <source>
        <dbReference type="Google" id="ProtNLM"/>
    </source>
</evidence>
<dbReference type="RefSeq" id="WP_188320314.1">
    <property type="nucleotide sequence ID" value="NZ_CP060203.1"/>
</dbReference>
<reference evidence="1 2" key="1">
    <citation type="submission" date="2020-07" db="EMBL/GenBank/DDBJ databases">
        <title>Complete genome and description of Chryseobacterium manosquense strain Marseille-Q2069 sp. nov.</title>
        <authorList>
            <person name="Boxberger M."/>
        </authorList>
    </citation>
    <scope>NUCLEOTIDE SEQUENCE [LARGE SCALE GENOMIC DNA]</scope>
    <source>
        <strain evidence="1 2">Marseille-Q2069</strain>
    </source>
</reference>
<gene>
    <name evidence="1" type="ORF">H0S70_07185</name>
</gene>
<name>A0A7H1DT81_9FLAO</name>
<accession>A0A7H1DT81</accession>
<dbReference type="Proteomes" id="UP000516438">
    <property type="component" value="Chromosome"/>
</dbReference>
<dbReference type="AlphaFoldDB" id="A0A7H1DT81"/>
<sequence length="147" mass="16313">MGMIPQFSMGQFDALFRQAEEQHINQIVRVLRFVGEKAVNEARASGSYQDRTANLRNSVGYVIIVNGKIVDENFSISANGSEPSSENPIKYGRDLAHEIASQYNEIALIVVSGMKYGAYVEARGYNVLTSAEQLANVQVPMLLKQLR</sequence>